<comment type="caution">
    <text evidence="5">The sequence shown here is derived from an EMBL/GenBank/DDBJ whole genome shotgun (WGS) entry which is preliminary data.</text>
</comment>
<evidence type="ECO:0000313" key="6">
    <source>
        <dbReference type="Proteomes" id="UP000490535"/>
    </source>
</evidence>
<comment type="similarity">
    <text evidence="1">Belongs to the ATP-dependent AMP-binding enzyme family.</text>
</comment>
<reference evidence="6" key="1">
    <citation type="journal article" date="2020" name="MBio">
        <title>Horizontal gene transfer to a defensive symbiont with a reduced genome amongst a multipartite beetle microbiome.</title>
        <authorList>
            <person name="Waterworth S.C."/>
            <person name="Florez L.V."/>
            <person name="Rees E.R."/>
            <person name="Hertweck C."/>
            <person name="Kaltenpoth M."/>
            <person name="Kwan J.C."/>
        </authorList>
    </citation>
    <scope>NUCLEOTIDE SEQUENCE [LARGE SCALE GENOMIC DNA]</scope>
</reference>
<proteinExistence type="inferred from homology"/>
<dbReference type="GO" id="GO:0031956">
    <property type="term" value="F:medium-chain fatty acid-CoA ligase activity"/>
    <property type="evidence" value="ECO:0007669"/>
    <property type="project" value="TreeGrafter"/>
</dbReference>
<evidence type="ECO:0000313" key="5">
    <source>
        <dbReference type="EMBL" id="KAF1027118.1"/>
    </source>
</evidence>
<feature type="domain" description="AMP-dependent synthetase/ligase" evidence="3">
    <location>
        <begin position="165"/>
        <end position="357"/>
    </location>
</feature>
<dbReference type="AlphaFoldDB" id="A0A833URY7"/>
<dbReference type="Proteomes" id="UP000490535">
    <property type="component" value="Unassembled WGS sequence"/>
</dbReference>
<dbReference type="InterPro" id="IPR025110">
    <property type="entry name" value="AMP-bd_C"/>
</dbReference>
<dbReference type="Pfam" id="PF13193">
    <property type="entry name" value="AMP-binding_C"/>
    <property type="match status" value="1"/>
</dbReference>
<dbReference type="InterPro" id="IPR045851">
    <property type="entry name" value="AMP-bd_C_sf"/>
</dbReference>
<dbReference type="EMBL" id="WNDP01000014">
    <property type="protein sequence ID" value="KAF1027118.1"/>
    <property type="molecule type" value="Genomic_DNA"/>
</dbReference>
<evidence type="ECO:0000256" key="2">
    <source>
        <dbReference type="ARBA" id="ARBA00022598"/>
    </source>
</evidence>
<accession>A0A833URY7</accession>
<organism evidence="5 6">
    <name type="scientific">Acinetobacter bereziniae</name>
    <name type="common">Acinetobacter genomosp. 10</name>
    <dbReference type="NCBI Taxonomy" id="106648"/>
    <lineage>
        <taxon>Bacteria</taxon>
        <taxon>Pseudomonadati</taxon>
        <taxon>Pseudomonadota</taxon>
        <taxon>Gammaproteobacteria</taxon>
        <taxon>Moraxellales</taxon>
        <taxon>Moraxellaceae</taxon>
        <taxon>Acinetobacter</taxon>
    </lineage>
</organism>
<evidence type="ECO:0000259" key="3">
    <source>
        <dbReference type="Pfam" id="PF00501"/>
    </source>
</evidence>
<dbReference type="SUPFAM" id="SSF56801">
    <property type="entry name" value="Acetyl-CoA synthetase-like"/>
    <property type="match status" value="1"/>
</dbReference>
<name>A0A833URY7_ACIBZ</name>
<dbReference type="PANTHER" id="PTHR43201:SF5">
    <property type="entry name" value="MEDIUM-CHAIN ACYL-COA LIGASE ACSF2, MITOCHONDRIAL"/>
    <property type="match status" value="1"/>
</dbReference>
<gene>
    <name evidence="5" type="primary">yhfT</name>
    <name evidence="5" type="ORF">GAK29_00924</name>
</gene>
<dbReference type="Gene3D" id="3.30.300.30">
    <property type="match status" value="1"/>
</dbReference>
<evidence type="ECO:0000259" key="4">
    <source>
        <dbReference type="Pfam" id="PF13193"/>
    </source>
</evidence>
<dbReference type="Pfam" id="PF00501">
    <property type="entry name" value="AMP-binding"/>
    <property type="match status" value="1"/>
</dbReference>
<sequence length="476" mass="54031">MSWIDVIKWCLSLCFSCIKHGIHLYSILDAQARINNNKTALIIDGIEFSFYDLKYRTDQLICEWSKPEYKRQFPKQIGLMLSQDIDGIAALFALSRLAKDIVILNPYLMTSKLQALIDQKQLYLIGHSTLLPDLKLKNYSTIPVQLEQHHFSIKPYYFNKISVCSSGSTGIPKVATRHAKPLQSLSLLNLMLRQLKFFKIKQVFVMTPICHAAGLTATLMALSFSKTVILQNRFDAQTAHLWIEKYQIDCLNLVPTILHRMYQHQPRLSSVQYIITGSAPLSAHLVEQIHQHTPHINLFNLYGSSETGINLFATPLDLRLHPNSIGKAIQGVDLKITDSLGKSLAQGQIGTLWSKCPWSITPNQWIECGDLALQDTQGYYYLKGRYDDMLICGGINVYPLDLENILYLHSAIDYAQAYAVDDVDLGQCLAVKVMLNQKLDIDQLQHWISQKAPRYLRPKSIIIINQIEVDSIGKPC</sequence>
<keyword evidence="2 5" id="KW-0436">Ligase</keyword>
<dbReference type="InterPro" id="IPR000873">
    <property type="entry name" value="AMP-dep_synth/lig_dom"/>
</dbReference>
<dbReference type="GO" id="GO:0006631">
    <property type="term" value="P:fatty acid metabolic process"/>
    <property type="evidence" value="ECO:0007669"/>
    <property type="project" value="TreeGrafter"/>
</dbReference>
<dbReference type="InterPro" id="IPR042099">
    <property type="entry name" value="ANL_N_sf"/>
</dbReference>
<dbReference type="Gene3D" id="3.40.50.12780">
    <property type="entry name" value="N-terminal domain of ligase-like"/>
    <property type="match status" value="1"/>
</dbReference>
<protein>
    <submittedName>
        <fullName evidence="5">Putative acyl--CoA ligase YhfT</fullName>
    </submittedName>
</protein>
<dbReference type="CDD" id="cd04433">
    <property type="entry name" value="AFD_class_I"/>
    <property type="match status" value="1"/>
</dbReference>
<dbReference type="PANTHER" id="PTHR43201">
    <property type="entry name" value="ACYL-COA SYNTHETASE"/>
    <property type="match status" value="1"/>
</dbReference>
<feature type="domain" description="AMP-binding enzyme C-terminal" evidence="4">
    <location>
        <begin position="402"/>
        <end position="474"/>
    </location>
</feature>
<evidence type="ECO:0000256" key="1">
    <source>
        <dbReference type="ARBA" id="ARBA00006432"/>
    </source>
</evidence>